<proteinExistence type="predicted"/>
<dbReference type="GO" id="GO:0042073">
    <property type="term" value="P:intraciliary transport"/>
    <property type="evidence" value="ECO:0007669"/>
    <property type="project" value="InterPro"/>
</dbReference>
<evidence type="ECO:0000259" key="1">
    <source>
        <dbReference type="Pfam" id="PF00754"/>
    </source>
</evidence>
<dbReference type="Proteomes" id="UP000664859">
    <property type="component" value="Unassembled WGS sequence"/>
</dbReference>
<evidence type="ECO:0000313" key="3">
    <source>
        <dbReference type="Proteomes" id="UP000664859"/>
    </source>
</evidence>
<dbReference type="PANTHER" id="PTHR33906:SF1">
    <property type="entry name" value="INTRAFLAGELLAR TRANSPORT PROTEIN 25 HOMOLOG"/>
    <property type="match status" value="1"/>
</dbReference>
<evidence type="ECO:0000313" key="2">
    <source>
        <dbReference type="EMBL" id="KAG5182470.1"/>
    </source>
</evidence>
<dbReference type="Gene3D" id="2.60.120.260">
    <property type="entry name" value="Galactose-binding domain-like"/>
    <property type="match status" value="1"/>
</dbReference>
<accession>A0A836CDI2</accession>
<dbReference type="PANTHER" id="PTHR33906">
    <property type="entry name" value="INTRAFLAGELLAR TRANSPORT PROTEIN 25 HOMOLOG"/>
    <property type="match status" value="1"/>
</dbReference>
<dbReference type="AlphaFoldDB" id="A0A836CDI2"/>
<comment type="caution">
    <text evidence="2">The sequence shown here is derived from an EMBL/GenBank/DDBJ whole genome shotgun (WGS) entry which is preliminary data.</text>
</comment>
<keyword evidence="3" id="KW-1185">Reference proteome</keyword>
<protein>
    <submittedName>
        <fullName evidence="2">Galactose-binding domain-like protein</fullName>
    </submittedName>
</protein>
<dbReference type="InterPro" id="IPR033558">
    <property type="entry name" value="IFT25"/>
</dbReference>
<dbReference type="InterPro" id="IPR000421">
    <property type="entry name" value="FA58C"/>
</dbReference>
<reference evidence="2" key="1">
    <citation type="submission" date="2021-02" db="EMBL/GenBank/DDBJ databases">
        <title>First Annotated Genome of the Yellow-green Alga Tribonema minus.</title>
        <authorList>
            <person name="Mahan K.M."/>
        </authorList>
    </citation>
    <scope>NUCLEOTIDE SEQUENCE</scope>
    <source>
        <strain evidence="2">UTEX B ZZ1240</strain>
    </source>
</reference>
<dbReference type="OrthoDB" id="271080at2759"/>
<dbReference type="SUPFAM" id="SSF49785">
    <property type="entry name" value="Galactose-binding domain-like"/>
    <property type="match status" value="1"/>
</dbReference>
<sequence length="152" mass="16377">MDLALEVEGGSLVSASSYDMRHPPENIIDGKDSTFWSTTGGFPQEAIIKLKDTAGVSIQTITTVTTNVRRLEIEKSQGPGASRWEPVYSTVLDDTEGDIQLHSQSVRGVESSHIKIKLTSGWGEHASVHRVSVLGKLTGPVSTSGRPAAYRD</sequence>
<dbReference type="InterPro" id="IPR008979">
    <property type="entry name" value="Galactose-bd-like_sf"/>
</dbReference>
<gene>
    <name evidence="2" type="ORF">JKP88DRAFT_164627</name>
</gene>
<organism evidence="2 3">
    <name type="scientific">Tribonema minus</name>
    <dbReference type="NCBI Taxonomy" id="303371"/>
    <lineage>
        <taxon>Eukaryota</taxon>
        <taxon>Sar</taxon>
        <taxon>Stramenopiles</taxon>
        <taxon>Ochrophyta</taxon>
        <taxon>PX clade</taxon>
        <taxon>Xanthophyceae</taxon>
        <taxon>Tribonematales</taxon>
        <taxon>Tribonemataceae</taxon>
        <taxon>Tribonema</taxon>
    </lineage>
</organism>
<dbReference type="Pfam" id="PF00754">
    <property type="entry name" value="F5_F8_type_C"/>
    <property type="match status" value="1"/>
</dbReference>
<name>A0A836CDI2_9STRA</name>
<feature type="domain" description="F5/8 type C" evidence="1">
    <location>
        <begin position="13"/>
        <end position="126"/>
    </location>
</feature>
<dbReference type="GO" id="GO:0005929">
    <property type="term" value="C:cilium"/>
    <property type="evidence" value="ECO:0007669"/>
    <property type="project" value="TreeGrafter"/>
</dbReference>
<dbReference type="GO" id="GO:0030992">
    <property type="term" value="C:intraciliary transport particle B"/>
    <property type="evidence" value="ECO:0007669"/>
    <property type="project" value="InterPro"/>
</dbReference>
<dbReference type="EMBL" id="JAFCMP010000246">
    <property type="protein sequence ID" value="KAG5182470.1"/>
    <property type="molecule type" value="Genomic_DNA"/>
</dbReference>